<evidence type="ECO:0000313" key="3">
    <source>
        <dbReference type="Proteomes" id="UP000277191"/>
    </source>
</evidence>
<dbReference type="AlphaFoldDB" id="A0A3Q9F9I5"/>
<sequence>MKYAPGSKSLNGAVSIRPSIAAAFDARFGTDEQVVAPSDRDTTQRSLGKPVADRGPARRCGFPRRLEERDADFALLYQYQVNIGGLNLNAPPIRKSGCLRQKLEPSGAALIEDARRAAHVIPEFL</sequence>
<accession>A0A3Q9F9I5</accession>
<evidence type="ECO:0000256" key="1">
    <source>
        <dbReference type="SAM" id="MobiDB-lite"/>
    </source>
</evidence>
<organism evidence="2 3">
    <name type="scientific">Burkholderia cenocepacia</name>
    <dbReference type="NCBI Taxonomy" id="95486"/>
    <lineage>
        <taxon>Bacteria</taxon>
        <taxon>Pseudomonadati</taxon>
        <taxon>Pseudomonadota</taxon>
        <taxon>Betaproteobacteria</taxon>
        <taxon>Burkholderiales</taxon>
        <taxon>Burkholderiaceae</taxon>
        <taxon>Burkholderia</taxon>
        <taxon>Burkholderia cepacia complex</taxon>
    </lineage>
</organism>
<dbReference type="EMBL" id="CP034546">
    <property type="protein sequence ID" value="AZQ53126.1"/>
    <property type="molecule type" value="Genomic_DNA"/>
</dbReference>
<evidence type="ECO:0000313" key="2">
    <source>
        <dbReference type="EMBL" id="AZQ53126.1"/>
    </source>
</evidence>
<dbReference type="RefSeq" id="WP_126364823.1">
    <property type="nucleotide sequence ID" value="NZ_CP034546.1"/>
</dbReference>
<proteinExistence type="predicted"/>
<reference evidence="2 3" key="1">
    <citation type="submission" date="2018-12" db="EMBL/GenBank/DDBJ databases">
        <title>Cadmium resistance mechanism in endophytic bacteria Burkholderia cenocepacia YG-3.</title>
        <authorList>
            <person name="Zhang X."/>
            <person name="Wang X."/>
            <person name="Zhu Y."/>
        </authorList>
    </citation>
    <scope>NUCLEOTIDE SEQUENCE [LARGE SCALE GENOMIC DNA]</scope>
    <source>
        <strain evidence="2 3">YG-3</strain>
    </source>
</reference>
<dbReference type="Proteomes" id="UP000277191">
    <property type="component" value="Chromosome 2"/>
</dbReference>
<gene>
    <name evidence="2" type="ORF">D5R55_19260</name>
</gene>
<protein>
    <submittedName>
        <fullName evidence="2">Uncharacterized protein</fullName>
    </submittedName>
</protein>
<feature type="region of interest" description="Disordered" evidence="1">
    <location>
        <begin position="34"/>
        <end position="59"/>
    </location>
</feature>
<name>A0A3Q9F9I5_9BURK</name>